<evidence type="ECO:0000313" key="3">
    <source>
        <dbReference type="Proteomes" id="UP001552594"/>
    </source>
</evidence>
<organism evidence="2 3">
    <name type="scientific">Streptomyces orinoci</name>
    <name type="common">Streptoverticillium orinoci</name>
    <dbReference type="NCBI Taxonomy" id="67339"/>
    <lineage>
        <taxon>Bacteria</taxon>
        <taxon>Bacillati</taxon>
        <taxon>Actinomycetota</taxon>
        <taxon>Actinomycetes</taxon>
        <taxon>Kitasatosporales</taxon>
        <taxon>Streptomycetaceae</taxon>
        <taxon>Streptomyces</taxon>
    </lineage>
</organism>
<comment type="caution">
    <text evidence="2">The sequence shown here is derived from an EMBL/GenBank/DDBJ whole genome shotgun (WGS) entry which is preliminary data.</text>
</comment>
<evidence type="ECO:0000256" key="1">
    <source>
        <dbReference type="SAM" id="MobiDB-lite"/>
    </source>
</evidence>
<sequence>MPEEKKPRTALEEVLWEFEQAETDPVGHHEDDDEGGEAADALTPDPEAQESVQRRDHRLGGS</sequence>
<evidence type="ECO:0000313" key="2">
    <source>
        <dbReference type="EMBL" id="MEV5510835.1"/>
    </source>
</evidence>
<dbReference type="Proteomes" id="UP001552594">
    <property type="component" value="Unassembled WGS sequence"/>
</dbReference>
<name>A0ABV3KAG5_STRON</name>
<dbReference type="EMBL" id="JBFAUK010000041">
    <property type="protein sequence ID" value="MEV5510835.1"/>
    <property type="molecule type" value="Genomic_DNA"/>
</dbReference>
<dbReference type="RefSeq" id="WP_109280499.1">
    <property type="nucleotide sequence ID" value="NZ_JBFAUK010000041.1"/>
</dbReference>
<feature type="region of interest" description="Disordered" evidence="1">
    <location>
        <begin position="1"/>
        <end position="62"/>
    </location>
</feature>
<protein>
    <submittedName>
        <fullName evidence="2">Uncharacterized protein</fullName>
    </submittedName>
</protein>
<accession>A0ABV3KAG5</accession>
<keyword evidence="3" id="KW-1185">Reference proteome</keyword>
<reference evidence="2 3" key="1">
    <citation type="submission" date="2024-06" db="EMBL/GenBank/DDBJ databases">
        <title>The Natural Products Discovery Center: Release of the First 8490 Sequenced Strains for Exploring Actinobacteria Biosynthetic Diversity.</title>
        <authorList>
            <person name="Kalkreuter E."/>
            <person name="Kautsar S.A."/>
            <person name="Yang D."/>
            <person name="Bader C.D."/>
            <person name="Teijaro C.N."/>
            <person name="Fluegel L."/>
            <person name="Davis C.M."/>
            <person name="Simpson J.R."/>
            <person name="Lauterbach L."/>
            <person name="Steele A.D."/>
            <person name="Gui C."/>
            <person name="Meng S."/>
            <person name="Li G."/>
            <person name="Viehrig K."/>
            <person name="Ye F."/>
            <person name="Su P."/>
            <person name="Kiefer A.F."/>
            <person name="Nichols A."/>
            <person name="Cepeda A.J."/>
            <person name="Yan W."/>
            <person name="Fan B."/>
            <person name="Jiang Y."/>
            <person name="Adhikari A."/>
            <person name="Zheng C.-J."/>
            <person name="Schuster L."/>
            <person name="Cowan T.M."/>
            <person name="Smanski M.J."/>
            <person name="Chevrette M.G."/>
            <person name="De Carvalho L.P.S."/>
            <person name="Shen B."/>
        </authorList>
    </citation>
    <scope>NUCLEOTIDE SEQUENCE [LARGE SCALE GENOMIC DNA]</scope>
    <source>
        <strain evidence="2 3">NPDC052347</strain>
    </source>
</reference>
<gene>
    <name evidence="2" type="ORF">AB0L16_31165</name>
</gene>
<feature type="compositionally biased region" description="Basic and acidic residues" evidence="1">
    <location>
        <begin position="1"/>
        <end position="11"/>
    </location>
</feature>
<proteinExistence type="predicted"/>